<gene>
    <name evidence="3" type="ORF">V6N12_039141</name>
</gene>
<dbReference type="PANTHER" id="PTHR46814:SF1">
    <property type="entry name" value="EGALITARIAN, ISOFORM B"/>
    <property type="match status" value="1"/>
</dbReference>
<accession>A0ABR2E3A8</accession>
<dbReference type="Proteomes" id="UP001472677">
    <property type="component" value="Unassembled WGS sequence"/>
</dbReference>
<dbReference type="SUPFAM" id="SSF53098">
    <property type="entry name" value="Ribonuclease H-like"/>
    <property type="match status" value="1"/>
</dbReference>
<dbReference type="PANTHER" id="PTHR46814">
    <property type="entry name" value="EGALITARIAN, ISOFORM B"/>
    <property type="match status" value="1"/>
</dbReference>
<keyword evidence="4" id="KW-1185">Reference proteome</keyword>
<proteinExistence type="predicted"/>
<keyword evidence="1" id="KW-0694">RNA-binding</keyword>
<evidence type="ECO:0000256" key="2">
    <source>
        <dbReference type="SAM" id="SignalP"/>
    </source>
</evidence>
<evidence type="ECO:0000313" key="4">
    <source>
        <dbReference type="Proteomes" id="UP001472677"/>
    </source>
</evidence>
<dbReference type="CDD" id="cd00105">
    <property type="entry name" value="KH-I"/>
    <property type="match status" value="1"/>
</dbReference>
<reference evidence="3 4" key="1">
    <citation type="journal article" date="2024" name="G3 (Bethesda)">
        <title>Genome assembly of Hibiscus sabdariffa L. provides insights into metabolisms of medicinal natural products.</title>
        <authorList>
            <person name="Kim T."/>
        </authorList>
    </citation>
    <scope>NUCLEOTIDE SEQUENCE [LARGE SCALE GENOMIC DNA]</scope>
    <source>
        <strain evidence="3">TK-2024</strain>
        <tissue evidence="3">Old leaves</tissue>
    </source>
</reference>
<feature type="chain" id="PRO_5045987573" description="K Homology domain-containing protein" evidence="2">
    <location>
        <begin position="17"/>
        <end position="215"/>
    </location>
</feature>
<organism evidence="3 4">
    <name type="scientific">Hibiscus sabdariffa</name>
    <name type="common">roselle</name>
    <dbReference type="NCBI Taxonomy" id="183260"/>
    <lineage>
        <taxon>Eukaryota</taxon>
        <taxon>Viridiplantae</taxon>
        <taxon>Streptophyta</taxon>
        <taxon>Embryophyta</taxon>
        <taxon>Tracheophyta</taxon>
        <taxon>Spermatophyta</taxon>
        <taxon>Magnoliopsida</taxon>
        <taxon>eudicotyledons</taxon>
        <taxon>Gunneridae</taxon>
        <taxon>Pentapetalae</taxon>
        <taxon>rosids</taxon>
        <taxon>malvids</taxon>
        <taxon>Malvales</taxon>
        <taxon>Malvaceae</taxon>
        <taxon>Malvoideae</taxon>
        <taxon>Hibiscus</taxon>
    </lineage>
</organism>
<evidence type="ECO:0000256" key="1">
    <source>
        <dbReference type="PROSITE-ProRule" id="PRU00117"/>
    </source>
</evidence>
<dbReference type="Gene3D" id="3.30.420.10">
    <property type="entry name" value="Ribonuclease H-like superfamily/Ribonuclease H"/>
    <property type="match status" value="1"/>
</dbReference>
<sequence length="215" mass="25178">MPYIWLTPLLVDLCLCIVLPIWNQVKQRYGHSGQVSSLYELDLRTYSWQTEIAYTLIEQQEGRMRLSEDKISFVSLLADQRYCGVYYHGKEEIRFLIKQDPTFWSYRPMSELMVCAAVDDVRCLLYLYHRMMEKLTERSKWCLSVRGALYCRCFCIHAYNQAEWPPIHPVPDRLKVGWNPPEDELFVIIDVPQGKMGRVIGRKGSSILAIKASCK</sequence>
<dbReference type="PROSITE" id="PS50084">
    <property type="entry name" value="KH_TYPE_1"/>
    <property type="match status" value="1"/>
</dbReference>
<keyword evidence="2" id="KW-0732">Signal</keyword>
<comment type="caution">
    <text evidence="3">The sequence shown here is derived from an EMBL/GenBank/DDBJ whole genome shotgun (WGS) entry which is preliminary data.</text>
</comment>
<dbReference type="EMBL" id="JBBPBM010000020">
    <property type="protein sequence ID" value="KAK8550432.1"/>
    <property type="molecule type" value="Genomic_DNA"/>
</dbReference>
<protein>
    <recommendedName>
        <fullName evidence="5">K Homology domain-containing protein</fullName>
    </recommendedName>
</protein>
<evidence type="ECO:0000313" key="3">
    <source>
        <dbReference type="EMBL" id="KAK8550432.1"/>
    </source>
</evidence>
<dbReference type="InterPro" id="IPR036397">
    <property type="entry name" value="RNaseH_sf"/>
</dbReference>
<feature type="signal peptide" evidence="2">
    <location>
        <begin position="1"/>
        <end position="16"/>
    </location>
</feature>
<dbReference type="InterPro" id="IPR012337">
    <property type="entry name" value="RNaseH-like_sf"/>
</dbReference>
<evidence type="ECO:0008006" key="5">
    <source>
        <dbReference type="Google" id="ProtNLM"/>
    </source>
</evidence>
<name>A0ABR2E3A8_9ROSI</name>